<dbReference type="SUPFAM" id="SSF53335">
    <property type="entry name" value="S-adenosyl-L-methionine-dependent methyltransferases"/>
    <property type="match status" value="1"/>
</dbReference>
<feature type="binding site" evidence="2">
    <location>
        <begin position="107"/>
        <end position="108"/>
    </location>
    <ligand>
        <name>S-adenosyl-L-methionine</name>
        <dbReference type="ChEBI" id="CHEBI:59789"/>
    </ligand>
</feature>
<evidence type="ECO:0000259" key="3">
    <source>
        <dbReference type="Pfam" id="PF13649"/>
    </source>
</evidence>
<dbReference type="PIRSF" id="PIRSF018249">
    <property type="entry name" value="MyrA_prd"/>
    <property type="match status" value="1"/>
</dbReference>
<feature type="domain" description="Methyltransferase" evidence="3">
    <location>
        <begin position="100"/>
        <end position="184"/>
    </location>
</feature>
<dbReference type="InterPro" id="IPR016718">
    <property type="entry name" value="rRNA_m1G-MeTrfase_A_prd"/>
</dbReference>
<feature type="binding site" evidence="1">
    <location>
        <position position="40"/>
    </location>
    <ligand>
        <name>Zn(2+)</name>
        <dbReference type="ChEBI" id="CHEBI:29105"/>
    </ligand>
</feature>
<feature type="domain" description="23S rRNA (guanine(745)-N(1))-methyltransferase N-terminal" evidence="4">
    <location>
        <begin position="19"/>
        <end position="53"/>
    </location>
</feature>
<name>A0A839XBR4_9PSEU</name>
<gene>
    <name evidence="5" type="ORF">FB384_000316</name>
</gene>
<keyword evidence="2" id="KW-0949">S-adenosyl-L-methionine</keyword>
<evidence type="ECO:0000256" key="2">
    <source>
        <dbReference type="PIRSR" id="PIRSR018249-2"/>
    </source>
</evidence>
<comment type="caution">
    <text evidence="5">The sequence shown here is derived from an EMBL/GenBank/DDBJ whole genome shotgun (WGS) entry which is preliminary data.</text>
</comment>
<dbReference type="GO" id="GO:0052911">
    <property type="term" value="F:23S rRNA (guanine(745)-N(1))-methyltransferase activity"/>
    <property type="evidence" value="ECO:0007669"/>
    <property type="project" value="UniProtKB-EC"/>
</dbReference>
<dbReference type="Proteomes" id="UP000564573">
    <property type="component" value="Unassembled WGS sequence"/>
</dbReference>
<accession>A0A839XBR4</accession>
<evidence type="ECO:0000313" key="5">
    <source>
        <dbReference type="EMBL" id="MBB3661412.1"/>
    </source>
</evidence>
<keyword evidence="1" id="KW-0479">Metal-binding</keyword>
<dbReference type="InterPro" id="IPR029063">
    <property type="entry name" value="SAM-dependent_MTases_sf"/>
</dbReference>
<dbReference type="GO" id="GO:0046872">
    <property type="term" value="F:metal ion binding"/>
    <property type="evidence" value="ECO:0007669"/>
    <property type="project" value="UniProtKB-KW"/>
</dbReference>
<keyword evidence="5" id="KW-0489">Methyltransferase</keyword>
<feature type="binding site" evidence="2">
    <location>
        <position position="80"/>
    </location>
    <ligand>
        <name>S-adenosyl-L-methionine</name>
        <dbReference type="ChEBI" id="CHEBI:59789"/>
    </ligand>
</feature>
<keyword evidence="1" id="KW-0862">Zinc</keyword>
<feature type="binding site" evidence="2">
    <location>
        <position position="195"/>
    </location>
    <ligand>
        <name>S-adenosyl-L-methionine</name>
        <dbReference type="ChEBI" id="CHEBI:59789"/>
    </ligand>
</feature>
<keyword evidence="5" id="KW-0808">Transferase</keyword>
<protein>
    <submittedName>
        <fullName evidence="5">23S rRNA (Guanine745-N1)-methyltransferase</fullName>
        <ecNumber evidence="5">2.1.1.187</ecNumber>
    </submittedName>
</protein>
<evidence type="ECO:0000256" key="1">
    <source>
        <dbReference type="PIRSR" id="PIRSR018249-1"/>
    </source>
</evidence>
<reference evidence="5 6" key="1">
    <citation type="submission" date="2020-08" db="EMBL/GenBank/DDBJ databases">
        <title>Sequencing the genomes of 1000 actinobacteria strains.</title>
        <authorList>
            <person name="Klenk H.-P."/>
        </authorList>
    </citation>
    <scope>NUCLEOTIDE SEQUENCE [LARGE SCALE GENOMIC DNA]</scope>
    <source>
        <strain evidence="5 6">DSM 45267</strain>
    </source>
</reference>
<dbReference type="InterPro" id="IPR041698">
    <property type="entry name" value="Methyltransf_25"/>
</dbReference>
<evidence type="ECO:0000313" key="6">
    <source>
        <dbReference type="Proteomes" id="UP000564573"/>
    </source>
</evidence>
<dbReference type="InterPro" id="IPR048647">
    <property type="entry name" value="RlmA_N"/>
</dbReference>
<organism evidence="5 6">
    <name type="scientific">Prauserella sediminis</name>
    <dbReference type="NCBI Taxonomy" id="577680"/>
    <lineage>
        <taxon>Bacteria</taxon>
        <taxon>Bacillati</taxon>
        <taxon>Actinomycetota</taxon>
        <taxon>Actinomycetes</taxon>
        <taxon>Pseudonocardiales</taxon>
        <taxon>Pseudonocardiaceae</taxon>
        <taxon>Prauserella</taxon>
        <taxon>Prauserella salsuginis group</taxon>
    </lineage>
</organism>
<proteinExistence type="predicted"/>
<sequence>MTTRNDPRSLPPAVVGALRCSVCSEQLHPEGRSLRCGRGHSFDIAKQGYVNLLRAGVDAGTADTSEMVAARADFLATGRYAPLADLLARIARSAGDPEFVVDAGAGTGYYLAAVLEATESAWGLALDVSAPALRRAAKAHPRIGAVVWNLWEPWPVADAVADVVLDVFAPRNPVEFHRVLRPGGLLAVATPGAGHLRELVTELGLLDIAGDKTDRVAESLAGHFELAGVETVRHTAEFDADEVRRLVLMGPNAHHLHRDGLGEKLDALTGATTVTVEFDVSVLRRSG</sequence>
<dbReference type="Gene3D" id="3.40.50.150">
    <property type="entry name" value="Vaccinia Virus protein VP39"/>
    <property type="match status" value="1"/>
</dbReference>
<keyword evidence="6" id="KW-1185">Reference proteome</keyword>
<dbReference type="EMBL" id="JACIBS010000001">
    <property type="protein sequence ID" value="MBB3661412.1"/>
    <property type="molecule type" value="Genomic_DNA"/>
</dbReference>
<dbReference type="Pfam" id="PF13649">
    <property type="entry name" value="Methyltransf_25"/>
    <property type="match status" value="1"/>
</dbReference>
<dbReference type="AlphaFoldDB" id="A0A839XBR4"/>
<dbReference type="EC" id="2.1.1.187" evidence="5"/>
<dbReference type="Pfam" id="PF21302">
    <property type="entry name" value="Zn_ribbon_RlmA"/>
    <property type="match status" value="1"/>
</dbReference>
<evidence type="ECO:0000259" key="4">
    <source>
        <dbReference type="Pfam" id="PF21302"/>
    </source>
</evidence>
<feature type="binding site" evidence="1">
    <location>
        <position position="36"/>
    </location>
    <ligand>
        <name>Zn(2+)</name>
        <dbReference type="ChEBI" id="CHEBI:29105"/>
    </ligand>
</feature>